<dbReference type="AlphaFoldDB" id="A0A1M4YQE0"/>
<evidence type="ECO:0008006" key="3">
    <source>
        <dbReference type="Google" id="ProtNLM"/>
    </source>
</evidence>
<proteinExistence type="predicted"/>
<organism evidence="1 2">
    <name type="scientific">Flavisolibacter ginsengisoli DSM 18119</name>
    <dbReference type="NCBI Taxonomy" id="1121884"/>
    <lineage>
        <taxon>Bacteria</taxon>
        <taxon>Pseudomonadati</taxon>
        <taxon>Bacteroidota</taxon>
        <taxon>Chitinophagia</taxon>
        <taxon>Chitinophagales</taxon>
        <taxon>Chitinophagaceae</taxon>
        <taxon>Flavisolibacter</taxon>
    </lineage>
</organism>
<dbReference type="RefSeq" id="WP_245793066.1">
    <property type="nucleotide sequence ID" value="NZ_FQUU01000006.1"/>
</dbReference>
<sequence length="166" mass="18156">MEEIVEAEKSTAAGAHPQQPFVILAQPGLFDPSRAPSGKHTAWAYCHVPNGSTVDMTTRIENQVERFAPGFKERILGRHVMNTVDMEKYNPNYIGGDINGGIIDIRQLFTRPALRWSPYKTSAKGIYLCSSSTPPGGGVHGMCGYHAAKRAMKDVFGINARLPSPK</sequence>
<dbReference type="STRING" id="1121884.SAMN02745131_01721"/>
<dbReference type="PANTHER" id="PTHR10668">
    <property type="entry name" value="PHYTOENE DEHYDROGENASE"/>
    <property type="match status" value="1"/>
</dbReference>
<evidence type="ECO:0000313" key="2">
    <source>
        <dbReference type="Proteomes" id="UP000184048"/>
    </source>
</evidence>
<keyword evidence="2" id="KW-1185">Reference proteome</keyword>
<dbReference type="PANTHER" id="PTHR10668:SF105">
    <property type="entry name" value="DEHYDROGENASE-RELATED"/>
    <property type="match status" value="1"/>
</dbReference>
<evidence type="ECO:0000313" key="1">
    <source>
        <dbReference type="EMBL" id="SHF07903.1"/>
    </source>
</evidence>
<accession>A0A1M4YQE0</accession>
<dbReference type="EMBL" id="FQUU01000006">
    <property type="protein sequence ID" value="SHF07903.1"/>
    <property type="molecule type" value="Genomic_DNA"/>
</dbReference>
<protein>
    <recommendedName>
        <fullName evidence="3">FAD dependent oxidoreductase</fullName>
    </recommendedName>
</protein>
<name>A0A1M4YQE0_9BACT</name>
<reference evidence="1 2" key="1">
    <citation type="submission" date="2016-11" db="EMBL/GenBank/DDBJ databases">
        <authorList>
            <person name="Jaros S."/>
            <person name="Januszkiewicz K."/>
            <person name="Wedrychowicz H."/>
        </authorList>
    </citation>
    <scope>NUCLEOTIDE SEQUENCE [LARGE SCALE GENOMIC DNA]</scope>
    <source>
        <strain evidence="1 2">DSM 18119</strain>
    </source>
</reference>
<dbReference type="Proteomes" id="UP000184048">
    <property type="component" value="Unassembled WGS sequence"/>
</dbReference>
<gene>
    <name evidence="1" type="ORF">SAMN02745131_01721</name>
</gene>